<keyword evidence="3" id="KW-1185">Reference proteome</keyword>
<dbReference type="Proteomes" id="UP001165652">
    <property type="component" value="Unassembled WGS sequence"/>
</dbReference>
<gene>
    <name evidence="2" type="ORF">PQJ73_22585</name>
</gene>
<organism evidence="2 3">
    <name type="scientific">Rhodoplanes tepidamans</name>
    <name type="common">Rhodoplanes cryptolactis</name>
    <dbReference type="NCBI Taxonomy" id="200616"/>
    <lineage>
        <taxon>Bacteria</taxon>
        <taxon>Pseudomonadati</taxon>
        <taxon>Pseudomonadota</taxon>
        <taxon>Alphaproteobacteria</taxon>
        <taxon>Hyphomicrobiales</taxon>
        <taxon>Nitrobacteraceae</taxon>
        <taxon>Rhodoplanes</taxon>
    </lineage>
</organism>
<evidence type="ECO:0000313" key="3">
    <source>
        <dbReference type="Proteomes" id="UP001165652"/>
    </source>
</evidence>
<evidence type="ECO:0000259" key="1">
    <source>
        <dbReference type="SMART" id="SM00901"/>
    </source>
</evidence>
<dbReference type="EMBL" id="JAQQLI010000045">
    <property type="protein sequence ID" value="MDC7788488.1"/>
    <property type="molecule type" value="Genomic_DNA"/>
</dbReference>
<dbReference type="RefSeq" id="WP_272779324.1">
    <property type="nucleotide sequence ID" value="NZ_JAQQLI010000045.1"/>
</dbReference>
<sequence>MPALQIDVPWRRERVANWIAFQTTIAPYLDGEWLFRGVPSVRHTLVPSVGRRREGCSYSIGLEEALLDQFKREALPFLDHRPTTEWEWLALAQHHGVPTRLLD</sequence>
<dbReference type="SMART" id="SM00901">
    <property type="entry name" value="FRG"/>
    <property type="match status" value="1"/>
</dbReference>
<feature type="domain" description="FRG" evidence="1">
    <location>
        <begin position="29"/>
        <end position="103"/>
    </location>
</feature>
<protein>
    <submittedName>
        <fullName evidence="2">FRG domain-containing protein</fullName>
    </submittedName>
</protein>
<name>A0ABT5JFL3_RHOTP</name>
<dbReference type="InterPro" id="IPR014966">
    <property type="entry name" value="FRG-dom"/>
</dbReference>
<proteinExistence type="predicted"/>
<reference evidence="2" key="2">
    <citation type="submission" date="2023-02" db="EMBL/GenBank/DDBJ databases">
        <authorList>
            <person name="Rayyan A."/>
            <person name="Meyer T."/>
            <person name="Kyndt J.A."/>
        </authorList>
    </citation>
    <scope>NUCLEOTIDE SEQUENCE</scope>
    <source>
        <strain evidence="2">DSM 9987</strain>
    </source>
</reference>
<comment type="caution">
    <text evidence="2">The sequence shown here is derived from an EMBL/GenBank/DDBJ whole genome shotgun (WGS) entry which is preliminary data.</text>
</comment>
<accession>A0ABT5JFL3</accession>
<dbReference type="Pfam" id="PF08867">
    <property type="entry name" value="FRG"/>
    <property type="match status" value="1"/>
</dbReference>
<reference evidence="2" key="1">
    <citation type="journal article" date="2023" name="Microbiol Resour">
        <title>Genome Sequences of Rhodoplanes serenus and Two Thermotolerant Strains, Rhodoplanes tepidamans and 'Rhodoplanes cryptolactis,' Further Refine the Genus.</title>
        <authorList>
            <person name="Rayyan A.A."/>
            <person name="Kyndt J.A."/>
        </authorList>
    </citation>
    <scope>NUCLEOTIDE SEQUENCE</scope>
    <source>
        <strain evidence="2">DSM 9987</strain>
    </source>
</reference>
<evidence type="ECO:0000313" key="2">
    <source>
        <dbReference type="EMBL" id="MDC7788488.1"/>
    </source>
</evidence>